<proteinExistence type="predicted"/>
<evidence type="ECO:0000313" key="1">
    <source>
        <dbReference type="EMBL" id="KZV99805.1"/>
    </source>
</evidence>
<dbReference type="Proteomes" id="UP000077266">
    <property type="component" value="Unassembled WGS sequence"/>
</dbReference>
<name>A0A165MV35_EXIGL</name>
<dbReference type="AlphaFoldDB" id="A0A165MV35"/>
<dbReference type="InParanoid" id="A0A165MV35"/>
<accession>A0A165MV35</accession>
<sequence length="259" mass="29100">MHFWADPSPEAWIDKNGIIMTALDSLDVACVDGIELHAASTVLRVLDISTISNLKLHCGKCSDIPPAVLAAIEPITRFDFLHDFDLHVKGRRGLDWVFAFDDSLYLPAFEPPISLGSVRTMLLHLIQWNSLPDLLDSVEDLTLCGEVELAVHPKMFPLLRSLTLELVYDNPRKKDALDIVLALSTAFVAARILGYARPLERLTLFTRYRTRKEYVVHHPGIPVALVQVTQSPTDHPLYEDIDEYFSGDEDDENGLDVAR</sequence>
<reference evidence="1 2" key="1">
    <citation type="journal article" date="2016" name="Mol. Biol. Evol.">
        <title>Comparative Genomics of Early-Diverging Mushroom-Forming Fungi Provides Insights into the Origins of Lignocellulose Decay Capabilities.</title>
        <authorList>
            <person name="Nagy L.G."/>
            <person name="Riley R."/>
            <person name="Tritt A."/>
            <person name="Adam C."/>
            <person name="Daum C."/>
            <person name="Floudas D."/>
            <person name="Sun H."/>
            <person name="Yadav J.S."/>
            <person name="Pangilinan J."/>
            <person name="Larsson K.H."/>
            <person name="Matsuura K."/>
            <person name="Barry K."/>
            <person name="Labutti K."/>
            <person name="Kuo R."/>
            <person name="Ohm R.A."/>
            <person name="Bhattacharya S.S."/>
            <person name="Shirouzu T."/>
            <person name="Yoshinaga Y."/>
            <person name="Martin F.M."/>
            <person name="Grigoriev I.V."/>
            <person name="Hibbett D.S."/>
        </authorList>
    </citation>
    <scope>NUCLEOTIDE SEQUENCE [LARGE SCALE GENOMIC DNA]</scope>
    <source>
        <strain evidence="1 2">HHB12029</strain>
    </source>
</reference>
<protein>
    <recommendedName>
        <fullName evidence="3">F-box domain-containing protein</fullName>
    </recommendedName>
</protein>
<dbReference type="EMBL" id="KV425906">
    <property type="protein sequence ID" value="KZV99805.1"/>
    <property type="molecule type" value="Genomic_DNA"/>
</dbReference>
<evidence type="ECO:0008006" key="3">
    <source>
        <dbReference type="Google" id="ProtNLM"/>
    </source>
</evidence>
<gene>
    <name evidence="1" type="ORF">EXIGLDRAFT_831191</name>
</gene>
<evidence type="ECO:0000313" key="2">
    <source>
        <dbReference type="Proteomes" id="UP000077266"/>
    </source>
</evidence>
<organism evidence="1 2">
    <name type="scientific">Exidia glandulosa HHB12029</name>
    <dbReference type="NCBI Taxonomy" id="1314781"/>
    <lineage>
        <taxon>Eukaryota</taxon>
        <taxon>Fungi</taxon>
        <taxon>Dikarya</taxon>
        <taxon>Basidiomycota</taxon>
        <taxon>Agaricomycotina</taxon>
        <taxon>Agaricomycetes</taxon>
        <taxon>Auriculariales</taxon>
        <taxon>Exidiaceae</taxon>
        <taxon>Exidia</taxon>
    </lineage>
</organism>
<keyword evidence="2" id="KW-1185">Reference proteome</keyword>